<dbReference type="InterPro" id="IPR036291">
    <property type="entry name" value="NAD(P)-bd_dom_sf"/>
</dbReference>
<dbReference type="RefSeq" id="WP_068265882.1">
    <property type="nucleotide sequence ID" value="NZ_LWSK01000100.1"/>
</dbReference>
<dbReference type="Pfam" id="PF01370">
    <property type="entry name" value="Epimerase"/>
    <property type="match status" value="1"/>
</dbReference>
<keyword evidence="3" id="KW-1185">Reference proteome</keyword>
<organism evidence="2 3">
    <name type="scientific">Rubripirellula obstinata</name>
    <dbReference type="NCBI Taxonomy" id="406547"/>
    <lineage>
        <taxon>Bacteria</taxon>
        <taxon>Pseudomonadati</taxon>
        <taxon>Planctomycetota</taxon>
        <taxon>Planctomycetia</taxon>
        <taxon>Pirellulales</taxon>
        <taxon>Pirellulaceae</taxon>
        <taxon>Rubripirellula</taxon>
    </lineage>
</organism>
<sequence>MKIGITGATGFLGKHATHRLLGQGHQVAAWCRDIDAIKTDDSIQWIQGRLGDDRATQALVKDCDAIVHAGLYQPGSSFVGGEGDPVAYLETNIIGSLKLLEAAFQHGVDRFIFVSTGAVHDRVAEDRPLDEKHPLWPSSFYGAYKASVETLVHTYGFSGMLSCCTLRPTSIYGAAEPIEDSKWYDMISDVAAGKDVQATGGSKSVHVSDVAAAIDLLLQTDQPVRGETFNCTDRMISHFEVAQIAKAVSGSSSVISGQPKEAKRTMDTSKIEALGMKFGGTAILESTIRQILGLGQDS</sequence>
<dbReference type="InterPro" id="IPR050177">
    <property type="entry name" value="Lipid_A_modif_metabolic_enz"/>
</dbReference>
<dbReference type="CDD" id="cd08946">
    <property type="entry name" value="SDR_e"/>
    <property type="match status" value="1"/>
</dbReference>
<reference evidence="2 3" key="1">
    <citation type="submission" date="2019-08" db="EMBL/GenBank/DDBJ databases">
        <title>Deep-cultivation of Planctomycetes and their phenomic and genomic characterization uncovers novel biology.</title>
        <authorList>
            <person name="Wiegand S."/>
            <person name="Jogler M."/>
            <person name="Boedeker C."/>
            <person name="Pinto D."/>
            <person name="Vollmers J."/>
            <person name="Rivas-Marin E."/>
            <person name="Kohn T."/>
            <person name="Peeters S.H."/>
            <person name="Heuer A."/>
            <person name="Rast P."/>
            <person name="Oberbeckmann S."/>
            <person name="Bunk B."/>
            <person name="Jeske O."/>
            <person name="Meyerdierks A."/>
            <person name="Storesund J.E."/>
            <person name="Kallscheuer N."/>
            <person name="Luecker S."/>
            <person name="Lage O.M."/>
            <person name="Pohl T."/>
            <person name="Merkel B.J."/>
            <person name="Hornburger P."/>
            <person name="Mueller R.-W."/>
            <person name="Bruemmer F."/>
            <person name="Labrenz M."/>
            <person name="Spormann A.M."/>
            <person name="Op Den Camp H."/>
            <person name="Overmann J."/>
            <person name="Amann R."/>
            <person name="Jetten M.S.M."/>
            <person name="Mascher T."/>
            <person name="Medema M.H."/>
            <person name="Devos D.P."/>
            <person name="Kaster A.-K."/>
            <person name="Ovreas L."/>
            <person name="Rohde M."/>
            <person name="Galperin M.Y."/>
            <person name="Jogler C."/>
        </authorList>
    </citation>
    <scope>NUCLEOTIDE SEQUENCE [LARGE SCALE GENOMIC DNA]</scope>
    <source>
        <strain evidence="2 3">LF1</strain>
    </source>
</reference>
<dbReference type="EMBL" id="VRLW01000001">
    <property type="protein sequence ID" value="KAA1260583.1"/>
    <property type="molecule type" value="Genomic_DNA"/>
</dbReference>
<dbReference type="AlphaFoldDB" id="A0A5B1CMK5"/>
<gene>
    <name evidence="2" type="primary">rmlB</name>
    <name evidence="2" type="ORF">LF1_31230</name>
</gene>
<dbReference type="GO" id="GO:0008460">
    <property type="term" value="F:dTDP-glucose 4,6-dehydratase activity"/>
    <property type="evidence" value="ECO:0007669"/>
    <property type="project" value="UniProtKB-EC"/>
</dbReference>
<evidence type="ECO:0000313" key="3">
    <source>
        <dbReference type="Proteomes" id="UP000322699"/>
    </source>
</evidence>
<protein>
    <submittedName>
        <fullName evidence="2">dTDP-glucose 4,6-dehydratase</fullName>
        <ecNumber evidence="2">4.2.1.46</ecNumber>
    </submittedName>
</protein>
<feature type="domain" description="NAD-dependent epimerase/dehydratase" evidence="1">
    <location>
        <begin position="5"/>
        <end position="231"/>
    </location>
</feature>
<dbReference type="OrthoDB" id="9807212at2"/>
<dbReference type="SUPFAM" id="SSF51735">
    <property type="entry name" value="NAD(P)-binding Rossmann-fold domains"/>
    <property type="match status" value="1"/>
</dbReference>
<evidence type="ECO:0000313" key="2">
    <source>
        <dbReference type="EMBL" id="KAA1260583.1"/>
    </source>
</evidence>
<dbReference type="PANTHER" id="PTHR43245:SF58">
    <property type="entry name" value="BLL5923 PROTEIN"/>
    <property type="match status" value="1"/>
</dbReference>
<dbReference type="EC" id="4.2.1.46" evidence="2"/>
<proteinExistence type="predicted"/>
<dbReference type="PANTHER" id="PTHR43245">
    <property type="entry name" value="BIFUNCTIONAL POLYMYXIN RESISTANCE PROTEIN ARNA"/>
    <property type="match status" value="1"/>
</dbReference>
<keyword evidence="2" id="KW-0456">Lyase</keyword>
<name>A0A5B1CMK5_9BACT</name>
<accession>A0A5B1CMK5</accession>
<comment type="caution">
    <text evidence="2">The sequence shown here is derived from an EMBL/GenBank/DDBJ whole genome shotgun (WGS) entry which is preliminary data.</text>
</comment>
<evidence type="ECO:0000259" key="1">
    <source>
        <dbReference type="Pfam" id="PF01370"/>
    </source>
</evidence>
<dbReference type="InterPro" id="IPR001509">
    <property type="entry name" value="Epimerase_deHydtase"/>
</dbReference>
<dbReference type="Proteomes" id="UP000322699">
    <property type="component" value="Unassembled WGS sequence"/>
</dbReference>
<dbReference type="Gene3D" id="3.40.50.720">
    <property type="entry name" value="NAD(P)-binding Rossmann-like Domain"/>
    <property type="match status" value="1"/>
</dbReference>